<feature type="compositionally biased region" description="Polar residues" evidence="1">
    <location>
        <begin position="43"/>
        <end position="54"/>
    </location>
</feature>
<evidence type="ECO:0000313" key="2">
    <source>
        <dbReference type="EMBL" id="KAA1124336.1"/>
    </source>
</evidence>
<sequence length="111" mass="12424">MSSRTRFHPAGVSRIDNHARDFHPAGEIRMKTGIKRGGIKVSLKSSGRPSQGHQRYTLKPNGPQLAKAGKFRTPAVSKNMTPRFKSMRRRVAEGHLEQRSPLGKHNSNKQT</sequence>
<reference evidence="2 3" key="1">
    <citation type="submission" date="2019-05" db="EMBL/GenBank/DDBJ databases">
        <title>Emergence of the Ug99 lineage of the wheat stem rust pathogen through somatic hybridization.</title>
        <authorList>
            <person name="Li F."/>
            <person name="Upadhyaya N.M."/>
            <person name="Sperschneider J."/>
            <person name="Matny O."/>
            <person name="Nguyen-Phuc H."/>
            <person name="Mago R."/>
            <person name="Raley C."/>
            <person name="Miller M.E."/>
            <person name="Silverstein K.A.T."/>
            <person name="Henningsen E."/>
            <person name="Hirsch C.D."/>
            <person name="Visser B."/>
            <person name="Pretorius Z.A."/>
            <person name="Steffenson B.J."/>
            <person name="Schwessinger B."/>
            <person name="Dodds P.N."/>
            <person name="Figueroa M."/>
        </authorList>
    </citation>
    <scope>NUCLEOTIDE SEQUENCE [LARGE SCALE GENOMIC DNA]</scope>
    <source>
        <strain evidence="2 3">Ug99</strain>
    </source>
</reference>
<protein>
    <submittedName>
        <fullName evidence="2">Uncharacterized protein</fullName>
    </submittedName>
</protein>
<organism evidence="2 3">
    <name type="scientific">Puccinia graminis f. sp. tritici</name>
    <dbReference type="NCBI Taxonomy" id="56615"/>
    <lineage>
        <taxon>Eukaryota</taxon>
        <taxon>Fungi</taxon>
        <taxon>Dikarya</taxon>
        <taxon>Basidiomycota</taxon>
        <taxon>Pucciniomycotina</taxon>
        <taxon>Pucciniomycetes</taxon>
        <taxon>Pucciniales</taxon>
        <taxon>Pucciniaceae</taxon>
        <taxon>Puccinia</taxon>
    </lineage>
</organism>
<accession>A0A5B0REU9</accession>
<comment type="caution">
    <text evidence="2">The sequence shown here is derived from an EMBL/GenBank/DDBJ whole genome shotgun (WGS) entry which is preliminary data.</text>
</comment>
<gene>
    <name evidence="2" type="ORF">PGTUg99_027330</name>
</gene>
<dbReference type="Proteomes" id="UP000325313">
    <property type="component" value="Unassembled WGS sequence"/>
</dbReference>
<dbReference type="AlphaFoldDB" id="A0A5B0REU9"/>
<dbReference type="EMBL" id="VDEP01000204">
    <property type="protein sequence ID" value="KAA1124336.1"/>
    <property type="molecule type" value="Genomic_DNA"/>
</dbReference>
<name>A0A5B0REU9_PUCGR</name>
<evidence type="ECO:0000313" key="3">
    <source>
        <dbReference type="Proteomes" id="UP000325313"/>
    </source>
</evidence>
<evidence type="ECO:0000256" key="1">
    <source>
        <dbReference type="SAM" id="MobiDB-lite"/>
    </source>
</evidence>
<proteinExistence type="predicted"/>
<feature type="region of interest" description="Disordered" evidence="1">
    <location>
        <begin position="41"/>
        <end position="111"/>
    </location>
</feature>